<dbReference type="Pfam" id="PF07833">
    <property type="entry name" value="Cu_amine_oxidN1"/>
    <property type="match status" value="1"/>
</dbReference>
<keyword evidence="4" id="KW-1185">Reference proteome</keyword>
<dbReference type="SUPFAM" id="SSF55383">
    <property type="entry name" value="Copper amine oxidase, domain N"/>
    <property type="match status" value="1"/>
</dbReference>
<protein>
    <recommendedName>
        <fullName evidence="2">Copper amine oxidase-like N-terminal domain-containing protein</fullName>
    </recommendedName>
</protein>
<dbReference type="RefSeq" id="WP_282200255.1">
    <property type="nucleotide sequence ID" value="NZ_BOQE01000001.1"/>
</dbReference>
<dbReference type="EMBL" id="BOQE01000001">
    <property type="protein sequence ID" value="GIM47242.1"/>
    <property type="molecule type" value="Genomic_DNA"/>
</dbReference>
<dbReference type="Gene3D" id="3.30.457.10">
    <property type="entry name" value="Copper amine oxidase-like, N-terminal domain"/>
    <property type="match status" value="1"/>
</dbReference>
<gene>
    <name evidence="3" type="ORF">DNHGIG_27910</name>
</gene>
<keyword evidence="1" id="KW-0732">Signal</keyword>
<proteinExistence type="predicted"/>
<feature type="chain" id="PRO_5043808684" description="Copper amine oxidase-like N-terminal domain-containing protein" evidence="1">
    <location>
        <begin position="29"/>
        <end position="396"/>
    </location>
</feature>
<evidence type="ECO:0000256" key="1">
    <source>
        <dbReference type="SAM" id="SignalP"/>
    </source>
</evidence>
<dbReference type="Gene3D" id="2.50.20.20">
    <property type="match status" value="1"/>
</dbReference>
<feature type="domain" description="Copper amine oxidase-like N-terminal" evidence="2">
    <location>
        <begin position="40"/>
        <end position="142"/>
    </location>
</feature>
<accession>A0AAV4LHE6</accession>
<organism evidence="3 4">
    <name type="scientific">Collibacillus ludicampi</name>
    <dbReference type="NCBI Taxonomy" id="2771369"/>
    <lineage>
        <taxon>Bacteria</taxon>
        <taxon>Bacillati</taxon>
        <taxon>Bacillota</taxon>
        <taxon>Bacilli</taxon>
        <taxon>Bacillales</taxon>
        <taxon>Alicyclobacillaceae</taxon>
        <taxon>Collibacillus</taxon>
    </lineage>
</organism>
<dbReference type="InterPro" id="IPR036582">
    <property type="entry name" value="Mao_N_sf"/>
</dbReference>
<feature type="signal peptide" evidence="1">
    <location>
        <begin position="1"/>
        <end position="28"/>
    </location>
</feature>
<dbReference type="Pfam" id="PF20316">
    <property type="entry name" value="DUF6612"/>
    <property type="match status" value="1"/>
</dbReference>
<name>A0AAV4LHE6_9BACL</name>
<dbReference type="Proteomes" id="UP001057291">
    <property type="component" value="Unassembled WGS sequence"/>
</dbReference>
<reference evidence="3" key="1">
    <citation type="journal article" date="2023" name="Int. J. Syst. Evol. Microbiol.">
        <title>Collibacillus ludicampi gen. nov., sp. nov., a new soil bacterium of the family Alicyclobacillaceae.</title>
        <authorList>
            <person name="Jojima T."/>
            <person name="Ioku Y."/>
            <person name="Fukuta Y."/>
            <person name="Shirasaka N."/>
            <person name="Matsumura Y."/>
            <person name="Mori M."/>
        </authorList>
    </citation>
    <scope>NUCLEOTIDE SEQUENCE</scope>
    <source>
        <strain evidence="3">TP075</strain>
    </source>
</reference>
<sequence length="396" mass="44126">MSKRRKVNFLAAGLIVGSLSFCTTQAYAAENGLTISLENQKQTDVQPILVKDRTFIPLYTLADWVGAGVEYDASTHTVTCTKDEITFTIDVLQGVVKENGEQIAMDPPPRIMNGRTMVPLRYFAESFGYQVFYNASTNTVNIVPSQDVLKKREVIKDLLRKSQEATNAKNSYQMNFGLKASLPTGIVKANLTGNMQFDYNKNPFALHGKGSIDVPIQPQAQHFDIEMYLIDGKIYYLNPETHKWEKITIMSQAEWNQLIQMSTSTTMTPQQEEQINMLLPMATLKDNGNTYEIHFSLTKSALKKLIMNSPVPGSNGAVPSIPTDEELQFFKTFHIIQTIDKASSLQKGFSINMEMAIPDAGSMNITVDGTLSNFDQVPPISIPQDVLQNAVEVPVH</sequence>
<dbReference type="AlphaFoldDB" id="A0AAV4LHE6"/>
<evidence type="ECO:0000259" key="2">
    <source>
        <dbReference type="Pfam" id="PF07833"/>
    </source>
</evidence>
<evidence type="ECO:0000313" key="4">
    <source>
        <dbReference type="Proteomes" id="UP001057291"/>
    </source>
</evidence>
<evidence type="ECO:0000313" key="3">
    <source>
        <dbReference type="EMBL" id="GIM47242.1"/>
    </source>
</evidence>
<dbReference type="InterPro" id="IPR046720">
    <property type="entry name" value="DUF6612"/>
</dbReference>
<dbReference type="InterPro" id="IPR012854">
    <property type="entry name" value="Cu_amine_oxidase-like_N"/>
</dbReference>
<comment type="caution">
    <text evidence="3">The sequence shown here is derived from an EMBL/GenBank/DDBJ whole genome shotgun (WGS) entry which is preliminary data.</text>
</comment>